<reference evidence="8" key="1">
    <citation type="submission" date="2025-08" db="UniProtKB">
        <authorList>
            <consortium name="RefSeq"/>
        </authorList>
    </citation>
    <scope>IDENTIFICATION</scope>
    <source>
        <tissue evidence="8">Young leaves</tissue>
    </source>
</reference>
<dbReference type="InterPro" id="IPR036053">
    <property type="entry name" value="PABP-dom"/>
</dbReference>
<evidence type="ECO:0000313" key="8">
    <source>
        <dbReference type="RefSeq" id="XP_022959642.1"/>
    </source>
</evidence>
<dbReference type="Pfam" id="PF00658">
    <property type="entry name" value="MLLE"/>
    <property type="match status" value="1"/>
</dbReference>
<evidence type="ECO:0000256" key="2">
    <source>
        <dbReference type="ARBA" id="ARBA00022801"/>
    </source>
</evidence>
<sequence>MGSRRKALLELYHYVNSLSCPTKGNVFHNPVNSTNAFLASRYFSSSFSRTLTTENDRPPRTDREAMLLEKFRNRKLKGSSNISRESLSSNSAVKGSGNGGEKVMTGFKELGLYNEVAEAAEGMGFFVPSELHCVGIPALLEGKNVVLGSLYGPERALAYLLPLIQNLKRDAKTNGVRSKHPRAFVMCSTTELSDEVFQMAKFISNYKQLKTAKDNGFGQLELQNGASDVSIGLLIGTPNEVSELIEDGSVVSDEIKYLVLDELDTMFDLGFGPNIKKILTSVKQSTSRHCNQKCQSVVVTSTLIKMLHEQHSSLVESLKRSDGGEIAAMLLEIEEEEAFHLMESPDTLKCKLADAVESLRVSTNRT</sequence>
<gene>
    <name evidence="8" type="primary">LOC111460659</name>
</gene>
<dbReference type="GO" id="GO:0004386">
    <property type="term" value="F:helicase activity"/>
    <property type="evidence" value="ECO:0007669"/>
    <property type="project" value="UniProtKB-KW"/>
</dbReference>
<dbReference type="Gene3D" id="3.40.50.300">
    <property type="entry name" value="P-loop containing nucleotide triphosphate hydrolases"/>
    <property type="match status" value="1"/>
</dbReference>
<dbReference type="InterPro" id="IPR014001">
    <property type="entry name" value="Helicase_ATP-bd"/>
</dbReference>
<name>A0A6J1H541_CUCMO</name>
<evidence type="ECO:0000256" key="3">
    <source>
        <dbReference type="ARBA" id="ARBA00022806"/>
    </source>
</evidence>
<keyword evidence="4" id="KW-0067">ATP-binding</keyword>
<dbReference type="SMART" id="SM00517">
    <property type="entry name" value="PolyA"/>
    <property type="match status" value="1"/>
</dbReference>
<protein>
    <submittedName>
        <fullName evidence="8">DEAD-box ATP-dependent RNA helicase 39-like</fullName>
    </submittedName>
</protein>
<dbReference type="RefSeq" id="XP_022959642.1">
    <property type="nucleotide sequence ID" value="XM_023103874.1"/>
</dbReference>
<dbReference type="PANTHER" id="PTHR47960">
    <property type="entry name" value="DEAD-BOX ATP-DEPENDENT RNA HELICASE 50"/>
    <property type="match status" value="1"/>
</dbReference>
<dbReference type="SUPFAM" id="SSF52540">
    <property type="entry name" value="P-loop containing nucleoside triphosphate hydrolases"/>
    <property type="match status" value="1"/>
</dbReference>
<keyword evidence="3" id="KW-0347">Helicase</keyword>
<feature type="compositionally biased region" description="Low complexity" evidence="5">
    <location>
        <begin position="79"/>
        <end position="91"/>
    </location>
</feature>
<evidence type="ECO:0000259" key="6">
    <source>
        <dbReference type="PROSITE" id="PS51192"/>
    </source>
</evidence>
<accession>A0A6J1H541</accession>
<proteinExistence type="predicted"/>
<dbReference type="GO" id="GO:0003723">
    <property type="term" value="F:RNA binding"/>
    <property type="evidence" value="ECO:0007669"/>
    <property type="project" value="InterPro"/>
</dbReference>
<organism evidence="7 8">
    <name type="scientific">Cucurbita moschata</name>
    <name type="common">Winter crookneck squash</name>
    <name type="synonym">Cucurbita pepo var. moschata</name>
    <dbReference type="NCBI Taxonomy" id="3662"/>
    <lineage>
        <taxon>Eukaryota</taxon>
        <taxon>Viridiplantae</taxon>
        <taxon>Streptophyta</taxon>
        <taxon>Embryophyta</taxon>
        <taxon>Tracheophyta</taxon>
        <taxon>Spermatophyta</taxon>
        <taxon>Magnoliopsida</taxon>
        <taxon>eudicotyledons</taxon>
        <taxon>Gunneridae</taxon>
        <taxon>Pentapetalae</taxon>
        <taxon>rosids</taxon>
        <taxon>fabids</taxon>
        <taxon>Cucurbitales</taxon>
        <taxon>Cucurbitaceae</taxon>
        <taxon>Cucurbiteae</taxon>
        <taxon>Cucurbita</taxon>
    </lineage>
</organism>
<dbReference type="GO" id="GO:0016787">
    <property type="term" value="F:hydrolase activity"/>
    <property type="evidence" value="ECO:0007669"/>
    <property type="project" value="UniProtKB-KW"/>
</dbReference>
<feature type="domain" description="Helicase ATP-binding" evidence="6">
    <location>
        <begin position="136"/>
        <end position="321"/>
    </location>
</feature>
<dbReference type="KEGG" id="cmos:111460659"/>
<dbReference type="GO" id="GO:0005524">
    <property type="term" value="F:ATP binding"/>
    <property type="evidence" value="ECO:0007669"/>
    <property type="project" value="UniProtKB-KW"/>
</dbReference>
<evidence type="ECO:0000256" key="5">
    <source>
        <dbReference type="SAM" id="MobiDB-lite"/>
    </source>
</evidence>
<dbReference type="Proteomes" id="UP000504609">
    <property type="component" value="Unplaced"/>
</dbReference>
<dbReference type="SMART" id="SM00487">
    <property type="entry name" value="DEXDc"/>
    <property type="match status" value="1"/>
</dbReference>
<feature type="region of interest" description="Disordered" evidence="5">
    <location>
        <begin position="77"/>
        <end position="98"/>
    </location>
</feature>
<dbReference type="GeneID" id="111460659"/>
<evidence type="ECO:0000256" key="1">
    <source>
        <dbReference type="ARBA" id="ARBA00022741"/>
    </source>
</evidence>
<dbReference type="PROSITE" id="PS51192">
    <property type="entry name" value="HELICASE_ATP_BIND_1"/>
    <property type="match status" value="1"/>
</dbReference>
<dbReference type="Pfam" id="PF00270">
    <property type="entry name" value="DEAD"/>
    <property type="match status" value="1"/>
</dbReference>
<dbReference type="AlphaFoldDB" id="A0A6J1H541"/>
<dbReference type="InterPro" id="IPR002004">
    <property type="entry name" value="PABP_HYD_C"/>
</dbReference>
<dbReference type="SUPFAM" id="SSF63570">
    <property type="entry name" value="PABC (PABP) domain"/>
    <property type="match status" value="1"/>
</dbReference>
<evidence type="ECO:0000256" key="4">
    <source>
        <dbReference type="ARBA" id="ARBA00022840"/>
    </source>
</evidence>
<keyword evidence="2" id="KW-0378">Hydrolase</keyword>
<dbReference type="InterPro" id="IPR027417">
    <property type="entry name" value="P-loop_NTPase"/>
</dbReference>
<keyword evidence="1" id="KW-0547">Nucleotide-binding</keyword>
<keyword evidence="7" id="KW-1185">Reference proteome</keyword>
<dbReference type="InterPro" id="IPR011545">
    <property type="entry name" value="DEAD/DEAH_box_helicase_dom"/>
</dbReference>
<evidence type="ECO:0000313" key="7">
    <source>
        <dbReference type="Proteomes" id="UP000504609"/>
    </source>
</evidence>